<gene>
    <name evidence="1" type="ORF">GCM10023092_16280</name>
</gene>
<dbReference type="Proteomes" id="UP001501410">
    <property type="component" value="Unassembled WGS sequence"/>
</dbReference>
<name>A0ABP8MU30_9BACT</name>
<dbReference type="Gene3D" id="3.30.420.40">
    <property type="match status" value="2"/>
</dbReference>
<dbReference type="PANTHER" id="PTHR43190">
    <property type="entry name" value="N-ACETYL-D-GLUCOSAMINE KINASE"/>
    <property type="match status" value="1"/>
</dbReference>
<evidence type="ECO:0000313" key="2">
    <source>
        <dbReference type="Proteomes" id="UP001501410"/>
    </source>
</evidence>
<dbReference type="InterPro" id="IPR052519">
    <property type="entry name" value="Euk-type_GlcNAc_Kinase"/>
</dbReference>
<dbReference type="Gene3D" id="1.10.720.160">
    <property type="match status" value="1"/>
</dbReference>
<sequence length="285" mass="32394">MFDDKLSIMATKLIAESGSTKTDWVLLRNGKILEQIKTDGFNPNLQSAGDIVAALQQQLQLKHKPDEIFFYGAGVNSRITGLLVKNALKAFFHTTKISVENDILAAARGLCANKKGMVCILGTGSNACYYDGKKIREQLASLGFIAGDEGSGNHMGKRILQHYAYNTFDAELRQYFEEHFGNDLNEIITHLYKQPFPNRYLASFAPLLADNRGHFMVENIIEDCFNDFFHHHLLKYRQSWRNPIYFTGSIAYTFSDVIRNLCDQYEFELGTIEKNPMKGLIAYHK</sequence>
<dbReference type="EMBL" id="BAABEZ010000022">
    <property type="protein sequence ID" value="GAA4454363.1"/>
    <property type="molecule type" value="Genomic_DNA"/>
</dbReference>
<proteinExistence type="predicted"/>
<dbReference type="CDD" id="cd24079">
    <property type="entry name" value="ASKHA_NBD_PG1100-like"/>
    <property type="match status" value="1"/>
</dbReference>
<comment type="caution">
    <text evidence="1">The sequence shown here is derived from an EMBL/GenBank/DDBJ whole genome shotgun (WGS) entry which is preliminary data.</text>
</comment>
<reference evidence="2" key="1">
    <citation type="journal article" date="2019" name="Int. J. Syst. Evol. Microbiol.">
        <title>The Global Catalogue of Microorganisms (GCM) 10K type strain sequencing project: providing services to taxonomists for standard genome sequencing and annotation.</title>
        <authorList>
            <consortium name="The Broad Institute Genomics Platform"/>
            <consortium name="The Broad Institute Genome Sequencing Center for Infectious Disease"/>
            <person name="Wu L."/>
            <person name="Ma J."/>
        </authorList>
    </citation>
    <scope>NUCLEOTIDE SEQUENCE [LARGE SCALE GENOMIC DNA]</scope>
    <source>
        <strain evidence="2">JCM 31921</strain>
    </source>
</reference>
<dbReference type="PANTHER" id="PTHR43190:SF3">
    <property type="entry name" value="N-ACETYL-D-GLUCOSAMINE KINASE"/>
    <property type="match status" value="1"/>
</dbReference>
<keyword evidence="2" id="KW-1185">Reference proteome</keyword>
<protein>
    <submittedName>
        <fullName evidence="1">ATPase</fullName>
    </submittedName>
</protein>
<dbReference type="InterPro" id="IPR043129">
    <property type="entry name" value="ATPase_NBD"/>
</dbReference>
<evidence type="ECO:0000313" key="1">
    <source>
        <dbReference type="EMBL" id="GAA4454363.1"/>
    </source>
</evidence>
<dbReference type="SUPFAM" id="SSF53067">
    <property type="entry name" value="Actin-like ATPase domain"/>
    <property type="match status" value="2"/>
</dbReference>
<accession>A0ABP8MU30</accession>
<organism evidence="1 2">
    <name type="scientific">Rurimicrobium arvi</name>
    <dbReference type="NCBI Taxonomy" id="2049916"/>
    <lineage>
        <taxon>Bacteria</taxon>
        <taxon>Pseudomonadati</taxon>
        <taxon>Bacteroidota</taxon>
        <taxon>Chitinophagia</taxon>
        <taxon>Chitinophagales</taxon>
        <taxon>Chitinophagaceae</taxon>
        <taxon>Rurimicrobium</taxon>
    </lineage>
</organism>